<dbReference type="AlphaFoldDB" id="V6I4K8"/>
<dbReference type="Proteomes" id="UP000018747">
    <property type="component" value="Unassembled WGS sequence"/>
</dbReference>
<reference evidence="1" key="1">
    <citation type="submission" date="2013-05" db="EMBL/GenBank/DDBJ databases">
        <authorList>
            <person name="Harkins D.M."/>
            <person name="Durkin A.S."/>
            <person name="Brinkac L.M."/>
            <person name="Haft D.H."/>
            <person name="Selengut J.D."/>
            <person name="Sanka R."/>
            <person name="DePew J."/>
            <person name="Purushe J."/>
            <person name="Hartskeerl R.A."/>
            <person name="Ahmed A."/>
            <person name="van der Linden H."/>
            <person name="Goris M.G.A."/>
            <person name="Vinetz J.M."/>
            <person name="Sutton G.G."/>
            <person name="Nierman W.C."/>
            <person name="Fouts D.E."/>
        </authorList>
    </citation>
    <scope>NUCLEOTIDE SEQUENCE [LARGE SCALE GENOMIC DNA]</scope>
    <source>
        <strain evidence="1">L 60</strain>
    </source>
</reference>
<evidence type="ECO:0000313" key="1">
    <source>
        <dbReference type="EMBL" id="EQA64857.1"/>
    </source>
</evidence>
<name>V6I4K8_9LEPT</name>
<organism evidence="1 2">
    <name type="scientific">Leptospira alexanderi serovar Manhao 3 str. L 60</name>
    <dbReference type="NCBI Taxonomy" id="1049759"/>
    <lineage>
        <taxon>Bacteria</taxon>
        <taxon>Pseudomonadati</taxon>
        <taxon>Spirochaetota</taxon>
        <taxon>Spirochaetia</taxon>
        <taxon>Leptospirales</taxon>
        <taxon>Leptospiraceae</taxon>
        <taxon>Leptospira</taxon>
    </lineage>
</organism>
<proteinExistence type="predicted"/>
<comment type="caution">
    <text evidence="1">The sequence shown here is derived from an EMBL/GenBank/DDBJ whole genome shotgun (WGS) entry which is preliminary data.</text>
</comment>
<accession>V6I4K8</accession>
<gene>
    <name evidence="1" type="ORF">LEP1GSC062_2228</name>
</gene>
<sequence>MKKAFKICKLIKRDVICENYYFFKILERSVTKFVDSFWNFIDRL</sequence>
<protein>
    <submittedName>
        <fullName evidence="1">Uncharacterized protein</fullName>
    </submittedName>
</protein>
<keyword evidence="2" id="KW-1185">Reference proteome</keyword>
<evidence type="ECO:0000313" key="2">
    <source>
        <dbReference type="Proteomes" id="UP000018747"/>
    </source>
</evidence>
<dbReference type="EMBL" id="AHMT02000001">
    <property type="protein sequence ID" value="EQA64857.1"/>
    <property type="molecule type" value="Genomic_DNA"/>
</dbReference>